<evidence type="ECO:0000313" key="3">
    <source>
        <dbReference type="Proteomes" id="UP001318860"/>
    </source>
</evidence>
<dbReference type="SUPFAM" id="SSF56112">
    <property type="entry name" value="Protein kinase-like (PK-like)"/>
    <property type="match status" value="1"/>
</dbReference>
<protein>
    <recommendedName>
        <fullName evidence="1">Protein kinase domain-containing protein</fullName>
    </recommendedName>
</protein>
<reference evidence="2 3" key="1">
    <citation type="journal article" date="2021" name="Comput. Struct. Biotechnol. J.">
        <title>De novo genome assembly of the potent medicinal plant Rehmannia glutinosa using nanopore technology.</title>
        <authorList>
            <person name="Ma L."/>
            <person name="Dong C."/>
            <person name="Song C."/>
            <person name="Wang X."/>
            <person name="Zheng X."/>
            <person name="Niu Y."/>
            <person name="Chen S."/>
            <person name="Feng W."/>
        </authorList>
    </citation>
    <scope>NUCLEOTIDE SEQUENCE [LARGE SCALE GENOMIC DNA]</scope>
    <source>
        <strain evidence="2">DH-2019</strain>
    </source>
</reference>
<dbReference type="PROSITE" id="PS50011">
    <property type="entry name" value="PROTEIN_KINASE_DOM"/>
    <property type="match status" value="1"/>
</dbReference>
<dbReference type="Proteomes" id="UP001318860">
    <property type="component" value="Unassembled WGS sequence"/>
</dbReference>
<organism evidence="2 3">
    <name type="scientific">Rehmannia glutinosa</name>
    <name type="common">Chinese foxglove</name>
    <dbReference type="NCBI Taxonomy" id="99300"/>
    <lineage>
        <taxon>Eukaryota</taxon>
        <taxon>Viridiplantae</taxon>
        <taxon>Streptophyta</taxon>
        <taxon>Embryophyta</taxon>
        <taxon>Tracheophyta</taxon>
        <taxon>Spermatophyta</taxon>
        <taxon>Magnoliopsida</taxon>
        <taxon>eudicotyledons</taxon>
        <taxon>Gunneridae</taxon>
        <taxon>Pentapetalae</taxon>
        <taxon>asterids</taxon>
        <taxon>lamiids</taxon>
        <taxon>Lamiales</taxon>
        <taxon>Orobanchaceae</taxon>
        <taxon>Rehmannieae</taxon>
        <taxon>Rehmannia</taxon>
    </lineage>
</organism>
<dbReference type="Gene3D" id="1.10.510.10">
    <property type="entry name" value="Transferase(Phosphotransferase) domain 1"/>
    <property type="match status" value="1"/>
</dbReference>
<dbReference type="EMBL" id="JABTTQ020000005">
    <property type="protein sequence ID" value="KAK6155608.1"/>
    <property type="molecule type" value="Genomic_DNA"/>
</dbReference>
<dbReference type="InterPro" id="IPR000719">
    <property type="entry name" value="Prot_kinase_dom"/>
</dbReference>
<keyword evidence="3" id="KW-1185">Reference proteome</keyword>
<dbReference type="SMART" id="SM00220">
    <property type="entry name" value="S_TKc"/>
    <property type="match status" value="1"/>
</dbReference>
<sequence>MSAIYDNWERLVAAVLKKEQIRELGRAEVATSIGSLATSFSFGSSLPTGDLSVSPAYYSRDVQKLHKNEEPVSKNHFLQFQFNSLAFGYEESGTDRRLIETLIGKEKFLIPYTSVMYNGITTVVKRLRGAEKNVATHNESYFSYKDEMLIFYEYQISQESVSTMLHGKKPGMYQLLDWESRVRIAIAVAKAIANTHEDINDTDKTFPNSQNNDVFSDLGLENMARASIVISTAGYTAPEIDGQPSVGQESDIYSFGVFLLELLTGAFPRNGSVVSRRRLVRWVIHKFVEVGTLIVFEFVPVRSPSALVQMWKMLLLAMRCVEENPKERPKLADVVKMMDDITMCPS</sequence>
<accession>A0ABR0X7H1</accession>
<dbReference type="PANTHER" id="PTHR48010:SF58">
    <property type="entry name" value="RECEPTOR PROTEIN KINASE-LIKE PROTEIN ZAR1"/>
    <property type="match status" value="1"/>
</dbReference>
<dbReference type="Pfam" id="PF00069">
    <property type="entry name" value="Pkinase"/>
    <property type="match status" value="1"/>
</dbReference>
<evidence type="ECO:0000313" key="2">
    <source>
        <dbReference type="EMBL" id="KAK6155608.1"/>
    </source>
</evidence>
<comment type="caution">
    <text evidence="2">The sequence shown here is derived from an EMBL/GenBank/DDBJ whole genome shotgun (WGS) entry which is preliminary data.</text>
</comment>
<name>A0ABR0X7H1_REHGL</name>
<evidence type="ECO:0000259" key="1">
    <source>
        <dbReference type="PROSITE" id="PS50011"/>
    </source>
</evidence>
<feature type="domain" description="Protein kinase" evidence="1">
    <location>
        <begin position="18"/>
        <end position="343"/>
    </location>
</feature>
<gene>
    <name evidence="2" type="ORF">DH2020_009856</name>
</gene>
<dbReference type="InterPro" id="IPR011009">
    <property type="entry name" value="Kinase-like_dom_sf"/>
</dbReference>
<dbReference type="PANTHER" id="PTHR48010">
    <property type="entry name" value="OS05G0588300 PROTEIN"/>
    <property type="match status" value="1"/>
</dbReference>
<proteinExistence type="predicted"/>
<dbReference type="InterPro" id="IPR050994">
    <property type="entry name" value="At_inactive_RLKs"/>
</dbReference>